<reference evidence="2" key="1">
    <citation type="submission" date="2022-11" db="UniProtKB">
        <authorList>
            <consortium name="WormBaseParasite"/>
        </authorList>
    </citation>
    <scope>IDENTIFICATION</scope>
</reference>
<evidence type="ECO:0000313" key="2">
    <source>
        <dbReference type="WBParaSite" id="JU765_v2.g1927.t1"/>
    </source>
</evidence>
<evidence type="ECO:0000313" key="1">
    <source>
        <dbReference type="Proteomes" id="UP000887576"/>
    </source>
</evidence>
<sequence length="213" mass="23343">NSEDDEDFALAEESGDDDGGSGSDSAEDSEAEDGSEEEEDETSNDASVVEVDGKTEKKPVELCCICLNPGKPDVSICKCDRCQLMVHESCYGIIDEETETVSSGNDVPWFCEPCMYGLVEPPYCQMCPNRFGAFKKTDIGGNWVHLTCAHYIDKMTFADADSAQGVSYQEIDHKQFGRKPCHGCTDKLEARVGIAVQCESGLCRNFYHPTCAQ</sequence>
<name>A0AC34QTP0_9BILA</name>
<proteinExistence type="predicted"/>
<protein>
    <submittedName>
        <fullName evidence="2">PHD-type domain-containing protein</fullName>
    </submittedName>
</protein>
<organism evidence="1 2">
    <name type="scientific">Panagrolaimus sp. JU765</name>
    <dbReference type="NCBI Taxonomy" id="591449"/>
    <lineage>
        <taxon>Eukaryota</taxon>
        <taxon>Metazoa</taxon>
        <taxon>Ecdysozoa</taxon>
        <taxon>Nematoda</taxon>
        <taxon>Chromadorea</taxon>
        <taxon>Rhabditida</taxon>
        <taxon>Tylenchina</taxon>
        <taxon>Panagrolaimomorpha</taxon>
        <taxon>Panagrolaimoidea</taxon>
        <taxon>Panagrolaimidae</taxon>
        <taxon>Panagrolaimus</taxon>
    </lineage>
</organism>
<accession>A0AC34QTP0</accession>
<dbReference type="WBParaSite" id="JU765_v2.g1927.t1">
    <property type="protein sequence ID" value="JU765_v2.g1927.t1"/>
    <property type="gene ID" value="JU765_v2.g1927"/>
</dbReference>
<dbReference type="Proteomes" id="UP000887576">
    <property type="component" value="Unplaced"/>
</dbReference>